<keyword evidence="2" id="KW-1185">Reference proteome</keyword>
<proteinExistence type="predicted"/>
<dbReference type="AlphaFoldDB" id="A0A2T0M8R7"/>
<gene>
    <name evidence="1" type="ORF">CLV81_2210</name>
</gene>
<evidence type="ECO:0000313" key="2">
    <source>
        <dbReference type="Proteomes" id="UP000237640"/>
    </source>
</evidence>
<comment type="caution">
    <text evidence="1">The sequence shown here is derived from an EMBL/GenBank/DDBJ whole genome shotgun (WGS) entry which is preliminary data.</text>
</comment>
<name>A0A2T0M8R7_9FLAO</name>
<accession>A0A2T0M8R7</accession>
<reference evidence="1 2" key="1">
    <citation type="submission" date="2018-03" db="EMBL/GenBank/DDBJ databases">
        <title>Genomic Encyclopedia of Archaeal and Bacterial Type Strains, Phase II (KMG-II): from individual species to whole genera.</title>
        <authorList>
            <person name="Goeker M."/>
        </authorList>
    </citation>
    <scope>NUCLEOTIDE SEQUENCE [LARGE SCALE GENOMIC DNA]</scope>
    <source>
        <strain evidence="1 2">DSM 25027</strain>
    </source>
</reference>
<dbReference type="Proteomes" id="UP000237640">
    <property type="component" value="Unassembled WGS sequence"/>
</dbReference>
<sequence length="129" mass="14731">MSSKVFYRVCGIHYKENPFQIREANGKTYFDKIDFWVFAPGKTEIESSQVIPSIQGIEIKVNLKFGKKGQSRSEIFRQSRGKKKVSIDLSGTNIEYKNFVAINIIWYSLIDEIKFLRPETSGGSILVGT</sequence>
<dbReference type="RefSeq" id="WP_106145157.1">
    <property type="nucleotide sequence ID" value="NZ_PVYX01000002.1"/>
</dbReference>
<dbReference type="EMBL" id="PVYX01000002">
    <property type="protein sequence ID" value="PRX53822.1"/>
    <property type="molecule type" value="Genomic_DNA"/>
</dbReference>
<protein>
    <submittedName>
        <fullName evidence="1">Uncharacterized protein</fullName>
    </submittedName>
</protein>
<organism evidence="1 2">
    <name type="scientific">Flagellimonas meridianipacifica</name>
    <dbReference type="NCBI Taxonomy" id="1080225"/>
    <lineage>
        <taxon>Bacteria</taxon>
        <taxon>Pseudomonadati</taxon>
        <taxon>Bacteroidota</taxon>
        <taxon>Flavobacteriia</taxon>
        <taxon>Flavobacteriales</taxon>
        <taxon>Flavobacteriaceae</taxon>
        <taxon>Flagellimonas</taxon>
    </lineage>
</organism>
<evidence type="ECO:0000313" key="1">
    <source>
        <dbReference type="EMBL" id="PRX53822.1"/>
    </source>
</evidence>